<dbReference type="PIRSF" id="PIRSF006060">
    <property type="entry name" value="AA_transporter"/>
    <property type="match status" value="1"/>
</dbReference>
<feature type="transmembrane region" description="Helical" evidence="6">
    <location>
        <begin position="229"/>
        <end position="246"/>
    </location>
</feature>
<evidence type="ECO:0000256" key="1">
    <source>
        <dbReference type="ARBA" id="ARBA00004141"/>
    </source>
</evidence>
<feature type="transmembrane region" description="Helical" evidence="6">
    <location>
        <begin position="267"/>
        <end position="289"/>
    </location>
</feature>
<feature type="transmembrane region" description="Helical" evidence="6">
    <location>
        <begin position="364"/>
        <end position="384"/>
    </location>
</feature>
<dbReference type="PANTHER" id="PTHR45649">
    <property type="entry name" value="AMINO-ACID PERMEASE BAT1"/>
    <property type="match status" value="1"/>
</dbReference>
<evidence type="ECO:0000256" key="6">
    <source>
        <dbReference type="SAM" id="Phobius"/>
    </source>
</evidence>
<feature type="transmembrane region" description="Helical" evidence="6">
    <location>
        <begin position="318"/>
        <end position="343"/>
    </location>
</feature>
<comment type="subcellular location">
    <subcellularLocation>
        <location evidence="1">Membrane</location>
        <topology evidence="1">Multi-pass membrane protein</topology>
    </subcellularLocation>
</comment>
<feature type="transmembrane region" description="Helical" evidence="6">
    <location>
        <begin position="68"/>
        <end position="87"/>
    </location>
</feature>
<name>A0A0M9EP09_FUSLA</name>
<proteinExistence type="predicted"/>
<keyword evidence="3 6" id="KW-0812">Transmembrane</keyword>
<keyword evidence="8" id="KW-1185">Reference proteome</keyword>
<dbReference type="Gene3D" id="1.20.1740.10">
    <property type="entry name" value="Amino acid/polyamine transporter I"/>
    <property type="match status" value="1"/>
</dbReference>
<feature type="transmembrane region" description="Helical" evidence="6">
    <location>
        <begin position="433"/>
        <end position="452"/>
    </location>
</feature>
<feature type="transmembrane region" description="Helical" evidence="6">
    <location>
        <begin position="464"/>
        <end position="485"/>
    </location>
</feature>
<evidence type="ECO:0000256" key="3">
    <source>
        <dbReference type="ARBA" id="ARBA00022692"/>
    </source>
</evidence>
<feature type="transmembrane region" description="Helical" evidence="6">
    <location>
        <begin position="124"/>
        <end position="146"/>
    </location>
</feature>
<keyword evidence="2" id="KW-0813">Transport</keyword>
<accession>A0A0M9EP09</accession>
<evidence type="ECO:0000256" key="2">
    <source>
        <dbReference type="ARBA" id="ARBA00022448"/>
    </source>
</evidence>
<dbReference type="GO" id="GO:0022857">
    <property type="term" value="F:transmembrane transporter activity"/>
    <property type="evidence" value="ECO:0007669"/>
    <property type="project" value="InterPro"/>
</dbReference>
<comment type="caution">
    <text evidence="7">The sequence shown here is derived from an EMBL/GenBank/DDBJ whole genome shotgun (WGS) entry which is preliminary data.</text>
</comment>
<feature type="transmembrane region" description="Helical" evidence="6">
    <location>
        <begin position="158"/>
        <end position="179"/>
    </location>
</feature>
<organism evidence="7 8">
    <name type="scientific">Fusarium langsethiae</name>
    <dbReference type="NCBI Taxonomy" id="179993"/>
    <lineage>
        <taxon>Eukaryota</taxon>
        <taxon>Fungi</taxon>
        <taxon>Dikarya</taxon>
        <taxon>Ascomycota</taxon>
        <taxon>Pezizomycotina</taxon>
        <taxon>Sordariomycetes</taxon>
        <taxon>Hypocreomycetidae</taxon>
        <taxon>Hypocreales</taxon>
        <taxon>Nectriaceae</taxon>
        <taxon>Fusarium</taxon>
    </lineage>
</organism>
<dbReference type="InterPro" id="IPR002293">
    <property type="entry name" value="AA/rel_permease1"/>
</dbReference>
<evidence type="ECO:0000256" key="5">
    <source>
        <dbReference type="ARBA" id="ARBA00023136"/>
    </source>
</evidence>
<sequence length="509" mass="55746">MAVLDNEISVCGGHEDLRPRPEVERQIVKRRTFSGVQLFAFSLTYMAVWESMVGNLYAALYNGGPQPLVFGFIIVFLGAMSQAGSICEMASMKPVAGAQYQWTSDLAPERCRTFAAWLQGWSTWFGYMSIVAGMANVTIIFLQSIVKLNYPDFVPGGWKTSVLVIFMFTIIGAVNIFGFKLIPWIEMVAGVLHVALFIVIVVVLVVSGTRNSGVFWLSKNSSSGWQDGFVSWNMGMVASVWAFTGFDGAMHMSEDTRKAKSAVPQAIFWSIVLNGILGFCMVNVLVLTMGSPEEVLAMDNPIIAILMRTTGSKAATTVLMSAFSIVNLSCNIANVASVSRLTSAWARDDGLPRQLSIIDETRNVPIKAVCLTAVIPSALCLLNIGNGPYIAFGALTSLSSISLYTSYAIAIASMLYARFIGSVKLGKWNLGRCGVYVNTFALAFTLYVMVFLPFPSTLPVTPSNMNYCGPLMVSVLVMVVLYWFIRARNNTWKRPDDGIARRVMETDEI</sequence>
<reference evidence="7 8" key="1">
    <citation type="submission" date="2015-04" db="EMBL/GenBank/DDBJ databases">
        <title>The draft genome sequence of Fusarium langsethiae, a T-2/HT-2 mycotoxin producer.</title>
        <authorList>
            <person name="Lysoe E."/>
            <person name="Divon H.H."/>
            <person name="Terzi V."/>
            <person name="Orru L."/>
            <person name="Lamontanara A."/>
            <person name="Kolseth A.-K."/>
            <person name="Frandsen R.J."/>
            <person name="Nielsen K."/>
            <person name="Thrane U."/>
        </authorList>
    </citation>
    <scope>NUCLEOTIDE SEQUENCE [LARGE SCALE GENOMIC DNA]</scope>
    <source>
        <strain evidence="7 8">Fl201059</strain>
    </source>
</reference>
<feature type="transmembrane region" description="Helical" evidence="6">
    <location>
        <begin position="32"/>
        <end position="48"/>
    </location>
</feature>
<dbReference type="AlphaFoldDB" id="A0A0M9EP09"/>
<dbReference type="EMBL" id="JXCE01000572">
    <property type="protein sequence ID" value="KPA36672.1"/>
    <property type="molecule type" value="Genomic_DNA"/>
</dbReference>
<keyword evidence="4 6" id="KW-1133">Transmembrane helix</keyword>
<evidence type="ECO:0000313" key="8">
    <source>
        <dbReference type="Proteomes" id="UP000037904"/>
    </source>
</evidence>
<dbReference type="GO" id="GO:0016020">
    <property type="term" value="C:membrane"/>
    <property type="evidence" value="ECO:0007669"/>
    <property type="project" value="UniProtKB-SubCell"/>
</dbReference>
<gene>
    <name evidence="7" type="ORF">FLAG1_10545</name>
</gene>
<feature type="transmembrane region" description="Helical" evidence="6">
    <location>
        <begin position="390"/>
        <end position="412"/>
    </location>
</feature>
<evidence type="ECO:0000313" key="7">
    <source>
        <dbReference type="EMBL" id="KPA36672.1"/>
    </source>
</evidence>
<feature type="transmembrane region" description="Helical" evidence="6">
    <location>
        <begin position="191"/>
        <end position="209"/>
    </location>
</feature>
<keyword evidence="5 6" id="KW-0472">Membrane</keyword>
<dbReference type="Pfam" id="PF13520">
    <property type="entry name" value="AA_permease_2"/>
    <property type="match status" value="1"/>
</dbReference>
<evidence type="ECO:0000256" key="4">
    <source>
        <dbReference type="ARBA" id="ARBA00022989"/>
    </source>
</evidence>
<dbReference type="Proteomes" id="UP000037904">
    <property type="component" value="Unassembled WGS sequence"/>
</dbReference>
<protein>
    <submittedName>
        <fullName evidence="7">Amino acid permease</fullName>
    </submittedName>
</protein>
<dbReference type="PANTHER" id="PTHR45649:SF5">
    <property type="entry name" value="GABA TRANSPORTER (EUROFUNG)-RELATED"/>
    <property type="match status" value="1"/>
</dbReference>